<proteinExistence type="predicted"/>
<evidence type="ECO:0000313" key="2">
    <source>
        <dbReference type="Proteomes" id="UP001139644"/>
    </source>
</evidence>
<comment type="caution">
    <text evidence="1">The sequence shown here is derived from an EMBL/GenBank/DDBJ whole genome shotgun (WGS) entry which is preliminary data.</text>
</comment>
<dbReference type="RefSeq" id="WP_002358664.1">
    <property type="nucleotide sequence ID" value="NZ_JAGFBY010000166.1"/>
</dbReference>
<gene>
    <name evidence="1" type="ORF">KYX88_14305</name>
</gene>
<dbReference type="InterPro" id="IPR024997">
    <property type="entry name" value="DUF3892"/>
</dbReference>
<sequence>MARATRIRMNDSKGFSNDVTEIKDIYLTGVKKPAYYSKESIYDFIKGGNTVDVNIPPYPKLILAMRNGQRYVRSEPNDTPNDNLLKLPRD</sequence>
<accession>A0A9X1KAM2</accession>
<protein>
    <submittedName>
        <fullName evidence="1">DUF3892 domain-containing protein</fullName>
    </submittedName>
</protein>
<dbReference type="Proteomes" id="UP001139644">
    <property type="component" value="Unassembled WGS sequence"/>
</dbReference>
<organism evidence="1 2">
    <name type="scientific">Enterococcus faecium</name>
    <name type="common">Streptococcus faecium</name>
    <dbReference type="NCBI Taxonomy" id="1352"/>
    <lineage>
        <taxon>Bacteria</taxon>
        <taxon>Bacillati</taxon>
        <taxon>Bacillota</taxon>
        <taxon>Bacilli</taxon>
        <taxon>Lactobacillales</taxon>
        <taxon>Enterococcaceae</taxon>
        <taxon>Enterococcus</taxon>
    </lineage>
</organism>
<dbReference type="Pfam" id="PF13031">
    <property type="entry name" value="DUF3892"/>
    <property type="match status" value="1"/>
</dbReference>
<reference evidence="1" key="1">
    <citation type="journal article" date="2022" name="J. Anim. Sci.">
        <title>Whole genome sequence analyses-based assessment of virulence potential and antimicrobial susceptibilities and resistance of Enterococcus faecium strains isolated from commercial swine and cattle probiotic products.</title>
        <authorList>
            <person name="Shridhar P.B."/>
            <person name="Amachawadi R.G."/>
            <person name="Tokach M."/>
            <person name="Patel I."/>
            <person name="Gangiredla J."/>
            <person name="Mammel M."/>
            <person name="Nagaraja T.G."/>
        </authorList>
    </citation>
    <scope>NUCLEOTIDE SEQUENCE</scope>
    <source>
        <strain evidence="1">EF215</strain>
    </source>
</reference>
<evidence type="ECO:0000313" key="1">
    <source>
        <dbReference type="EMBL" id="MBX4223924.1"/>
    </source>
</evidence>
<name>A0A9X1KAM2_ENTFC</name>
<dbReference type="AlphaFoldDB" id="A0A9X1KAM2"/>
<dbReference type="EMBL" id="JAIFOC010000244">
    <property type="protein sequence ID" value="MBX4223924.1"/>
    <property type="molecule type" value="Genomic_DNA"/>
</dbReference>